<keyword evidence="2" id="KW-0663">Pyridoxal phosphate</keyword>
<dbReference type="Proteomes" id="UP001244341">
    <property type="component" value="Chromosome 13b"/>
</dbReference>
<dbReference type="Pfam" id="PF01276">
    <property type="entry name" value="OKR_DC_1"/>
    <property type="match status" value="2"/>
</dbReference>
<reference evidence="4 5" key="1">
    <citation type="submission" date="2023-05" db="EMBL/GenBank/DDBJ databases">
        <title>A 100% complete, gapless, phased diploid assembly of the Scenedesmus obliquus UTEX 3031 genome.</title>
        <authorList>
            <person name="Biondi T.C."/>
            <person name="Hanschen E.R."/>
            <person name="Kwon T."/>
            <person name="Eng W."/>
            <person name="Kruse C.P.S."/>
            <person name="Koehler S.I."/>
            <person name="Kunde Y."/>
            <person name="Gleasner C.D."/>
            <person name="You Mak K.T."/>
            <person name="Polle J."/>
            <person name="Hovde B.T."/>
            <person name="Starkenburg S.R."/>
        </authorList>
    </citation>
    <scope>NUCLEOTIDE SEQUENCE [LARGE SCALE GENOMIC DNA]</scope>
    <source>
        <strain evidence="4 5">DOE0152z</strain>
    </source>
</reference>
<name>A0ABY8UNK5_TETOB</name>
<evidence type="ECO:0000256" key="1">
    <source>
        <dbReference type="ARBA" id="ARBA00001933"/>
    </source>
</evidence>
<protein>
    <recommendedName>
        <fullName evidence="3">Orn/Lys/Arg decarboxylases family 1 pyridoxal-P attachment site domain-containing protein</fullName>
    </recommendedName>
</protein>
<dbReference type="Gene3D" id="3.90.105.10">
    <property type="entry name" value="Molybdopterin biosynthesis moea protein, domain 2"/>
    <property type="match status" value="1"/>
</dbReference>
<dbReference type="Gene3D" id="3.40.640.10">
    <property type="entry name" value="Type I PLP-dependent aspartate aminotransferase-like (Major domain)"/>
    <property type="match status" value="2"/>
</dbReference>
<evidence type="ECO:0000259" key="3">
    <source>
        <dbReference type="PROSITE" id="PS00703"/>
    </source>
</evidence>
<dbReference type="InterPro" id="IPR015424">
    <property type="entry name" value="PyrdxlP-dep_Trfase"/>
</dbReference>
<dbReference type="InterPro" id="IPR052357">
    <property type="entry name" value="Orn_Lys_Arg_decarboxylase-I"/>
</dbReference>
<dbReference type="SUPFAM" id="SSF53383">
    <property type="entry name" value="PLP-dependent transferases"/>
    <property type="match status" value="1"/>
</dbReference>
<organism evidence="4 5">
    <name type="scientific">Tetradesmus obliquus</name>
    <name type="common">Green alga</name>
    <name type="synonym">Acutodesmus obliquus</name>
    <dbReference type="NCBI Taxonomy" id="3088"/>
    <lineage>
        <taxon>Eukaryota</taxon>
        <taxon>Viridiplantae</taxon>
        <taxon>Chlorophyta</taxon>
        <taxon>core chlorophytes</taxon>
        <taxon>Chlorophyceae</taxon>
        <taxon>CS clade</taxon>
        <taxon>Sphaeropleales</taxon>
        <taxon>Scenedesmaceae</taxon>
        <taxon>Tetradesmus</taxon>
    </lineage>
</organism>
<evidence type="ECO:0000256" key="2">
    <source>
        <dbReference type="ARBA" id="ARBA00022898"/>
    </source>
</evidence>
<comment type="cofactor">
    <cofactor evidence="1">
        <name>pyridoxal 5'-phosphate</name>
        <dbReference type="ChEBI" id="CHEBI:597326"/>
    </cofactor>
</comment>
<proteinExistence type="predicted"/>
<feature type="domain" description="Orn/Lys/Arg decarboxylases family 1 pyridoxal-P attachment site" evidence="3">
    <location>
        <begin position="173"/>
        <end position="187"/>
    </location>
</feature>
<evidence type="ECO:0000313" key="5">
    <source>
        <dbReference type="Proteomes" id="UP001244341"/>
    </source>
</evidence>
<dbReference type="InterPro" id="IPR015421">
    <property type="entry name" value="PyrdxlP-dep_Trfase_major"/>
</dbReference>
<sequence length="398" mass="40681">MLITRLQDKPFHVPGHKRGRALDPGMCQLLGLQPGSGSSSSQQQRNPLQYDLTELAGLDYLSSPTGVIAAAQQAGAATFGADHTWLLVNGCSAGIHAAVMATPEEDALHGVAHCVTPQQLEAGFRDAQQQGLEVAAVLVVSPTYYGAVARVPGQPSSSSSSLSALAAGADLVAQSSHKVLSAMTQAAMLHSQGSRVDPARVSKALQVLQTSSPSYLLLASLDAARRHAATPGTWDTPLAVAAAARAGLAAIPGLLLLQGGSCGSEASVGGWDPLRLVVNVAGLGLSGFDAAQWLEEQHSIVPELATAQLVVLVVGPGSVMGDAEALLHGVELLCPYPPGVPLVFPGELLTPRVLAQLTATLAAGGVVTGAADATLQTLLVVAEQQQQQQQPPGGQQHS</sequence>
<accession>A0ABY8UNK5</accession>
<dbReference type="PROSITE" id="PS00703">
    <property type="entry name" value="OKR_DC_1"/>
    <property type="match status" value="1"/>
</dbReference>
<evidence type="ECO:0000313" key="4">
    <source>
        <dbReference type="EMBL" id="WIA21198.1"/>
    </source>
</evidence>
<dbReference type="PANTHER" id="PTHR43277">
    <property type="entry name" value="ARGININE DECARBOXYLASE"/>
    <property type="match status" value="1"/>
</dbReference>
<dbReference type="PANTHER" id="PTHR43277:SF4">
    <property type="entry name" value="ARGININE DECARBOXYLASE"/>
    <property type="match status" value="1"/>
</dbReference>
<dbReference type="EMBL" id="CP126220">
    <property type="protein sequence ID" value="WIA21198.1"/>
    <property type="molecule type" value="Genomic_DNA"/>
</dbReference>
<keyword evidence="5" id="KW-1185">Reference proteome</keyword>
<dbReference type="InterPro" id="IPR000310">
    <property type="entry name" value="Orn/Lys/Arg_deCO2ase_major_dom"/>
</dbReference>
<gene>
    <name evidence="4" type="ORF">OEZ85_000446</name>
</gene>